<dbReference type="Proteomes" id="UP001428817">
    <property type="component" value="Unassembled WGS sequence"/>
</dbReference>
<dbReference type="Gene3D" id="1.10.510.10">
    <property type="entry name" value="Transferase(Phosphotransferase) domain 1"/>
    <property type="match status" value="1"/>
</dbReference>
<comment type="caution">
    <text evidence="2">The sequence shown here is derived from an EMBL/GenBank/DDBJ whole genome shotgun (WGS) entry which is preliminary data.</text>
</comment>
<proteinExistence type="predicted"/>
<dbReference type="RefSeq" id="WP_345703563.1">
    <property type="nucleotide sequence ID" value="NZ_BAABJP010000066.1"/>
</dbReference>
<dbReference type="SUPFAM" id="SSF56112">
    <property type="entry name" value="Protein kinase-like (PK-like)"/>
    <property type="match status" value="1"/>
</dbReference>
<feature type="domain" description="Aminoglycoside phosphotransferase" evidence="1">
    <location>
        <begin position="24"/>
        <end position="120"/>
    </location>
</feature>
<dbReference type="InterPro" id="IPR011009">
    <property type="entry name" value="Kinase-like_dom_sf"/>
</dbReference>
<reference evidence="3" key="1">
    <citation type="journal article" date="2019" name="Int. J. Syst. Evol. Microbiol.">
        <title>The Global Catalogue of Microorganisms (GCM) 10K type strain sequencing project: providing services to taxonomists for standard genome sequencing and annotation.</title>
        <authorList>
            <consortium name="The Broad Institute Genomics Platform"/>
            <consortium name="The Broad Institute Genome Sequencing Center for Infectious Disease"/>
            <person name="Wu L."/>
            <person name="Ma J."/>
        </authorList>
    </citation>
    <scope>NUCLEOTIDE SEQUENCE [LARGE SCALE GENOMIC DNA]</scope>
    <source>
        <strain evidence="3">JCM 18303</strain>
    </source>
</reference>
<evidence type="ECO:0000259" key="1">
    <source>
        <dbReference type="Pfam" id="PF01636"/>
    </source>
</evidence>
<sequence>MAERGLVARVREEFGVALGRLAPVDALRADWLASADRIAAVLDRADRLGTRLRGRPAELVVCHADPHLGNVLLDGDRAWLIDWDDAVLAPRERDLMFVLGGVLPFRPVTEGEWAEFRAGYGPG</sequence>
<evidence type="ECO:0000313" key="2">
    <source>
        <dbReference type="EMBL" id="GAA5175547.1"/>
    </source>
</evidence>
<keyword evidence="3" id="KW-1185">Reference proteome</keyword>
<evidence type="ECO:0000313" key="3">
    <source>
        <dbReference type="Proteomes" id="UP001428817"/>
    </source>
</evidence>
<dbReference type="InterPro" id="IPR002575">
    <property type="entry name" value="Aminoglycoside_PTrfase"/>
</dbReference>
<protein>
    <recommendedName>
        <fullName evidence="1">Aminoglycoside phosphotransferase domain-containing protein</fullName>
    </recommendedName>
</protein>
<dbReference type="EMBL" id="BAABJP010000066">
    <property type="protein sequence ID" value="GAA5175547.1"/>
    <property type="molecule type" value="Genomic_DNA"/>
</dbReference>
<gene>
    <name evidence="2" type="ORF">GCM10023321_81850</name>
</gene>
<organism evidence="2 3">
    <name type="scientific">Pseudonocardia eucalypti</name>
    <dbReference type="NCBI Taxonomy" id="648755"/>
    <lineage>
        <taxon>Bacteria</taxon>
        <taxon>Bacillati</taxon>
        <taxon>Actinomycetota</taxon>
        <taxon>Actinomycetes</taxon>
        <taxon>Pseudonocardiales</taxon>
        <taxon>Pseudonocardiaceae</taxon>
        <taxon>Pseudonocardia</taxon>
    </lineage>
</organism>
<dbReference type="Pfam" id="PF01636">
    <property type="entry name" value="APH"/>
    <property type="match status" value="1"/>
</dbReference>
<name>A0ABP9RD98_9PSEU</name>
<accession>A0ABP9RD98</accession>